<evidence type="ECO:0000313" key="3">
    <source>
        <dbReference type="EMBL" id="GAA1517687.1"/>
    </source>
</evidence>
<evidence type="ECO:0000256" key="1">
    <source>
        <dbReference type="SAM" id="MobiDB-lite"/>
    </source>
</evidence>
<organism evidence="3 4">
    <name type="scientific">Streptomyces synnematoformans</name>
    <dbReference type="NCBI Taxonomy" id="415721"/>
    <lineage>
        <taxon>Bacteria</taxon>
        <taxon>Bacillati</taxon>
        <taxon>Actinomycetota</taxon>
        <taxon>Actinomycetes</taxon>
        <taxon>Kitasatosporales</taxon>
        <taxon>Streptomycetaceae</taxon>
        <taxon>Streptomyces</taxon>
    </lineage>
</organism>
<comment type="caution">
    <text evidence="3">The sequence shown here is derived from an EMBL/GenBank/DDBJ whole genome shotgun (WGS) entry which is preliminary data.</text>
</comment>
<protein>
    <recommendedName>
        <fullName evidence="2">SseB protein N-terminal domain-containing protein</fullName>
    </recommendedName>
</protein>
<feature type="compositionally biased region" description="Pro residues" evidence="1">
    <location>
        <begin position="92"/>
        <end position="124"/>
    </location>
</feature>
<gene>
    <name evidence="3" type="ORF">GCM10009802_67830</name>
</gene>
<dbReference type="Proteomes" id="UP001500443">
    <property type="component" value="Unassembled WGS sequence"/>
</dbReference>
<name>A0ABN2AF41_9ACTN</name>
<dbReference type="NCBIfam" id="NF042914">
    <property type="entry name" value="SAV915_dom"/>
    <property type="match status" value="1"/>
</dbReference>
<dbReference type="RefSeq" id="WP_344296342.1">
    <property type="nucleotide sequence ID" value="NZ_BAAAPF010000626.1"/>
</dbReference>
<dbReference type="Pfam" id="PF07179">
    <property type="entry name" value="SseB"/>
    <property type="match status" value="1"/>
</dbReference>
<dbReference type="EMBL" id="BAAAPF010000626">
    <property type="protein sequence ID" value="GAA1517687.1"/>
    <property type="molecule type" value="Genomic_DNA"/>
</dbReference>
<dbReference type="InterPro" id="IPR049975">
    <property type="entry name" value="SAV_915-like_dom"/>
</dbReference>
<feature type="domain" description="SseB protein N-terminal" evidence="2">
    <location>
        <begin position="15"/>
        <end position="84"/>
    </location>
</feature>
<sequence length="124" mass="13476">MDSTGHTPAPQHPRRLYVPVRHGRSGTRLRLFRTPLGTRTAVAFTSQAALRRALGAEQEWVRLGEPALRALTAPLGADRITVDPLLTARRPYAPPVPEPQAEGEPPPPRRTPPPAPAPPEPATR</sequence>
<keyword evidence="4" id="KW-1185">Reference proteome</keyword>
<evidence type="ECO:0000313" key="4">
    <source>
        <dbReference type="Proteomes" id="UP001500443"/>
    </source>
</evidence>
<accession>A0ABN2AF41</accession>
<feature type="region of interest" description="Disordered" evidence="1">
    <location>
        <begin position="86"/>
        <end position="124"/>
    </location>
</feature>
<reference evidence="3 4" key="1">
    <citation type="journal article" date="2019" name="Int. J. Syst. Evol. Microbiol.">
        <title>The Global Catalogue of Microorganisms (GCM) 10K type strain sequencing project: providing services to taxonomists for standard genome sequencing and annotation.</title>
        <authorList>
            <consortium name="The Broad Institute Genomics Platform"/>
            <consortium name="The Broad Institute Genome Sequencing Center for Infectious Disease"/>
            <person name="Wu L."/>
            <person name="Ma J."/>
        </authorList>
    </citation>
    <scope>NUCLEOTIDE SEQUENCE [LARGE SCALE GENOMIC DNA]</scope>
    <source>
        <strain evidence="3 4">JCM 15481</strain>
    </source>
</reference>
<proteinExistence type="predicted"/>
<evidence type="ECO:0000259" key="2">
    <source>
        <dbReference type="Pfam" id="PF07179"/>
    </source>
</evidence>
<dbReference type="InterPro" id="IPR009839">
    <property type="entry name" value="SseB_N"/>
</dbReference>